<accession>A0A937AD54</accession>
<comment type="caution">
    <text evidence="1">The sequence shown here is derived from an EMBL/GenBank/DDBJ whole genome shotgun (WGS) entry which is preliminary data.</text>
</comment>
<dbReference type="NCBIfam" id="TIGR01200">
    <property type="entry name" value="GLPGLI"/>
    <property type="match status" value="1"/>
</dbReference>
<name>A0A937AD54_9BACT</name>
<gene>
    <name evidence="1" type="ORF">JKP34_02290</name>
</gene>
<evidence type="ECO:0000313" key="1">
    <source>
        <dbReference type="EMBL" id="MBL0764063.1"/>
    </source>
</evidence>
<dbReference type="Proteomes" id="UP000642920">
    <property type="component" value="Unassembled WGS sequence"/>
</dbReference>
<dbReference type="RefSeq" id="WP_201917281.1">
    <property type="nucleotide sequence ID" value="NZ_JAERQG010000001.1"/>
</dbReference>
<reference evidence="1" key="1">
    <citation type="submission" date="2021-01" db="EMBL/GenBank/DDBJ databases">
        <title>Marivirga sp. nov., isolated from intertidal surface sediments.</title>
        <authorList>
            <person name="Zhang M."/>
        </authorList>
    </citation>
    <scope>NUCLEOTIDE SEQUENCE</scope>
    <source>
        <strain evidence="1">SM1354</strain>
    </source>
</reference>
<organism evidence="1 2">
    <name type="scientific">Marivirga atlantica</name>
    <dbReference type="NCBI Taxonomy" id="1548457"/>
    <lineage>
        <taxon>Bacteria</taxon>
        <taxon>Pseudomonadati</taxon>
        <taxon>Bacteroidota</taxon>
        <taxon>Cytophagia</taxon>
        <taxon>Cytophagales</taxon>
        <taxon>Marivirgaceae</taxon>
        <taxon>Marivirga</taxon>
    </lineage>
</organism>
<proteinExistence type="predicted"/>
<dbReference type="Pfam" id="PF09697">
    <property type="entry name" value="Porph_ging"/>
    <property type="match status" value="1"/>
</dbReference>
<protein>
    <submittedName>
        <fullName evidence="1">GLPGLI family protein</fullName>
    </submittedName>
</protein>
<dbReference type="EMBL" id="JAERQG010000001">
    <property type="protein sequence ID" value="MBL0764063.1"/>
    <property type="molecule type" value="Genomic_DNA"/>
</dbReference>
<evidence type="ECO:0000313" key="2">
    <source>
        <dbReference type="Proteomes" id="UP000642920"/>
    </source>
</evidence>
<sequence>MKNFNYILAILLFSFFFNESLYAQNFSGIATYKTSSQLKIELDSTAMSPAQMKAIQDKLQKQLQKEYTLAFTTSESVWKQVESLNSGPASVSSNGMEVMVADGSGNSVLYKNIAKKQFEEGSDLMGKRFIVKGELTEYEWKLTGETKKIGNYNCQKAVNSRIVDAKKFSTGMKEMEVTKDTIVTTAWFTMDIPVSNGPEKYYGLPGLILEVQRGNKTIICTKIELNPSEKIKIEKPKKGKVVTPEEYVEISEKKMEEMMKRYSGGNDGEQIEIRIGG</sequence>
<keyword evidence="2" id="KW-1185">Reference proteome</keyword>
<dbReference type="AlphaFoldDB" id="A0A937AD54"/>
<dbReference type="InterPro" id="IPR005901">
    <property type="entry name" value="GLPGLI"/>
</dbReference>